<protein>
    <submittedName>
        <fullName evidence="1">Uncharacterized protein</fullName>
    </submittedName>
</protein>
<dbReference type="EMBL" id="GBRH01213517">
    <property type="protein sequence ID" value="JAD84378.1"/>
    <property type="molecule type" value="Transcribed_RNA"/>
</dbReference>
<dbReference type="AlphaFoldDB" id="A0A0A9DCG1"/>
<accession>A0A0A9DCG1</accession>
<proteinExistence type="predicted"/>
<name>A0A0A9DCG1_ARUDO</name>
<organism evidence="1">
    <name type="scientific">Arundo donax</name>
    <name type="common">Giant reed</name>
    <name type="synonym">Donax arundinaceus</name>
    <dbReference type="NCBI Taxonomy" id="35708"/>
    <lineage>
        <taxon>Eukaryota</taxon>
        <taxon>Viridiplantae</taxon>
        <taxon>Streptophyta</taxon>
        <taxon>Embryophyta</taxon>
        <taxon>Tracheophyta</taxon>
        <taxon>Spermatophyta</taxon>
        <taxon>Magnoliopsida</taxon>
        <taxon>Liliopsida</taxon>
        <taxon>Poales</taxon>
        <taxon>Poaceae</taxon>
        <taxon>PACMAD clade</taxon>
        <taxon>Arundinoideae</taxon>
        <taxon>Arundineae</taxon>
        <taxon>Arundo</taxon>
    </lineage>
</organism>
<sequence>MLSFEAASRVPVVSFAHIFALERGCITSRNSWNLGSLATPSLEPLTSADASWPLELFGGALIASASVLSLLSYSGFFKEWRLQGRGASGSPILRATSQVILQVSMYVLLKYLRASSASSFVLKPTNANCLLLPSLVRMTLASVTSPFREKTSRSRFSSAPLGKFFTHSRDDMRARVTYHQQMKNLDLRSTPLGSGVKRRAGWLACRVPSPAVRYLGR</sequence>
<evidence type="ECO:0000313" key="1">
    <source>
        <dbReference type="EMBL" id="JAD84378.1"/>
    </source>
</evidence>
<reference evidence="1" key="2">
    <citation type="journal article" date="2015" name="Data Brief">
        <title>Shoot transcriptome of the giant reed, Arundo donax.</title>
        <authorList>
            <person name="Barrero R.A."/>
            <person name="Guerrero F.D."/>
            <person name="Moolhuijzen P."/>
            <person name="Goolsby J.A."/>
            <person name="Tidwell J."/>
            <person name="Bellgard S.E."/>
            <person name="Bellgard M.I."/>
        </authorList>
    </citation>
    <scope>NUCLEOTIDE SEQUENCE</scope>
    <source>
        <tissue evidence="1">Shoot tissue taken approximately 20 cm above the soil surface</tissue>
    </source>
</reference>
<reference evidence="1" key="1">
    <citation type="submission" date="2014-09" db="EMBL/GenBank/DDBJ databases">
        <authorList>
            <person name="Magalhaes I.L.F."/>
            <person name="Oliveira U."/>
            <person name="Santos F.R."/>
            <person name="Vidigal T.H.D.A."/>
            <person name="Brescovit A.D."/>
            <person name="Santos A.J."/>
        </authorList>
    </citation>
    <scope>NUCLEOTIDE SEQUENCE</scope>
    <source>
        <tissue evidence="1">Shoot tissue taken approximately 20 cm above the soil surface</tissue>
    </source>
</reference>